<evidence type="ECO:0000313" key="1">
    <source>
        <dbReference type="EMBL" id="OWF53616.1"/>
    </source>
</evidence>
<name>A0A210QY09_MIZYE</name>
<reference evidence="1 2" key="1">
    <citation type="journal article" date="2017" name="Nat. Ecol. Evol.">
        <title>Scallop genome provides insights into evolution of bilaterian karyotype and development.</title>
        <authorList>
            <person name="Wang S."/>
            <person name="Zhang J."/>
            <person name="Jiao W."/>
            <person name="Li J."/>
            <person name="Xun X."/>
            <person name="Sun Y."/>
            <person name="Guo X."/>
            <person name="Huan P."/>
            <person name="Dong B."/>
            <person name="Zhang L."/>
            <person name="Hu X."/>
            <person name="Sun X."/>
            <person name="Wang J."/>
            <person name="Zhao C."/>
            <person name="Wang Y."/>
            <person name="Wang D."/>
            <person name="Huang X."/>
            <person name="Wang R."/>
            <person name="Lv J."/>
            <person name="Li Y."/>
            <person name="Zhang Z."/>
            <person name="Liu B."/>
            <person name="Lu W."/>
            <person name="Hui Y."/>
            <person name="Liang J."/>
            <person name="Zhou Z."/>
            <person name="Hou R."/>
            <person name="Li X."/>
            <person name="Liu Y."/>
            <person name="Li H."/>
            <person name="Ning X."/>
            <person name="Lin Y."/>
            <person name="Zhao L."/>
            <person name="Xing Q."/>
            <person name="Dou J."/>
            <person name="Li Y."/>
            <person name="Mao J."/>
            <person name="Guo H."/>
            <person name="Dou H."/>
            <person name="Li T."/>
            <person name="Mu C."/>
            <person name="Jiang W."/>
            <person name="Fu Q."/>
            <person name="Fu X."/>
            <person name="Miao Y."/>
            <person name="Liu J."/>
            <person name="Yu Q."/>
            <person name="Li R."/>
            <person name="Liao H."/>
            <person name="Li X."/>
            <person name="Kong Y."/>
            <person name="Jiang Z."/>
            <person name="Chourrout D."/>
            <person name="Li R."/>
            <person name="Bao Z."/>
        </authorList>
    </citation>
    <scope>NUCLEOTIDE SEQUENCE [LARGE SCALE GENOMIC DNA]</scope>
    <source>
        <strain evidence="1 2">PY_sf001</strain>
    </source>
</reference>
<accession>A0A210QY09</accession>
<dbReference type="AlphaFoldDB" id="A0A210QY09"/>
<sequence length="125" mass="13786">MSKVNIAEEVEHTVLFTGYHKEGITQLGSDARNCAVLDSACSSTVCGNTWLQTYLDSLGEDDRSKVVSQTGHRIFKFGGGTKLKSDGEYELPMCIVGKQVTVKTDVVDSDIPLLLSRSAMKKRWR</sequence>
<dbReference type="EMBL" id="NEDP02001299">
    <property type="protein sequence ID" value="OWF53616.1"/>
    <property type="molecule type" value="Genomic_DNA"/>
</dbReference>
<gene>
    <name evidence="1" type="ORF">KP79_PYT25470</name>
</gene>
<proteinExistence type="predicted"/>
<evidence type="ECO:0000313" key="2">
    <source>
        <dbReference type="Proteomes" id="UP000242188"/>
    </source>
</evidence>
<keyword evidence="2" id="KW-1185">Reference proteome</keyword>
<protein>
    <submittedName>
        <fullName evidence="1">Uncharacterized protein</fullName>
    </submittedName>
</protein>
<comment type="caution">
    <text evidence="1">The sequence shown here is derived from an EMBL/GenBank/DDBJ whole genome shotgun (WGS) entry which is preliminary data.</text>
</comment>
<dbReference type="Proteomes" id="UP000242188">
    <property type="component" value="Unassembled WGS sequence"/>
</dbReference>
<organism evidence="1 2">
    <name type="scientific">Mizuhopecten yessoensis</name>
    <name type="common">Japanese scallop</name>
    <name type="synonym">Patinopecten yessoensis</name>
    <dbReference type="NCBI Taxonomy" id="6573"/>
    <lineage>
        <taxon>Eukaryota</taxon>
        <taxon>Metazoa</taxon>
        <taxon>Spiralia</taxon>
        <taxon>Lophotrochozoa</taxon>
        <taxon>Mollusca</taxon>
        <taxon>Bivalvia</taxon>
        <taxon>Autobranchia</taxon>
        <taxon>Pteriomorphia</taxon>
        <taxon>Pectinida</taxon>
        <taxon>Pectinoidea</taxon>
        <taxon>Pectinidae</taxon>
        <taxon>Mizuhopecten</taxon>
    </lineage>
</organism>